<evidence type="ECO:0000256" key="9">
    <source>
        <dbReference type="SAM" id="SignalP"/>
    </source>
</evidence>
<evidence type="ECO:0000313" key="13">
    <source>
        <dbReference type="Proteomes" id="UP000706039"/>
    </source>
</evidence>
<name>A0ABS7PRW7_9SPHN</name>
<feature type="signal peptide" evidence="9">
    <location>
        <begin position="1"/>
        <end position="29"/>
    </location>
</feature>
<dbReference type="InterPro" id="IPR007863">
    <property type="entry name" value="Peptidase_M16_C"/>
</dbReference>
<evidence type="ECO:0000256" key="7">
    <source>
        <dbReference type="ARBA" id="ARBA00023049"/>
    </source>
</evidence>
<evidence type="ECO:0000256" key="8">
    <source>
        <dbReference type="RuleBase" id="RU004447"/>
    </source>
</evidence>
<evidence type="ECO:0000256" key="1">
    <source>
        <dbReference type="ARBA" id="ARBA00001947"/>
    </source>
</evidence>
<dbReference type="Gene3D" id="3.30.830.10">
    <property type="entry name" value="Metalloenzyme, LuxS/M16 peptidase-like"/>
    <property type="match status" value="3"/>
</dbReference>
<evidence type="ECO:0000256" key="4">
    <source>
        <dbReference type="ARBA" id="ARBA00022723"/>
    </source>
</evidence>
<feature type="domain" description="Peptidase M16 C-terminal" evidence="11">
    <location>
        <begin position="712"/>
        <end position="889"/>
    </location>
</feature>
<dbReference type="InterPro" id="IPR001431">
    <property type="entry name" value="Pept_M16_Zn_BS"/>
</dbReference>
<dbReference type="SUPFAM" id="SSF63411">
    <property type="entry name" value="LuxS/MPP-like metallohydrolase"/>
    <property type="match status" value="3"/>
</dbReference>
<dbReference type="InterPro" id="IPR011765">
    <property type="entry name" value="Pept_M16_N"/>
</dbReference>
<dbReference type="PANTHER" id="PTHR43690:SF17">
    <property type="entry name" value="PROTEIN YHJJ"/>
    <property type="match status" value="1"/>
</dbReference>
<keyword evidence="5" id="KW-0378">Hydrolase</keyword>
<dbReference type="InterPro" id="IPR011249">
    <property type="entry name" value="Metalloenz_LuxS/M16"/>
</dbReference>
<keyword evidence="13" id="KW-1185">Reference proteome</keyword>
<dbReference type="InterPro" id="IPR050626">
    <property type="entry name" value="Peptidase_M16"/>
</dbReference>
<dbReference type="PANTHER" id="PTHR43690">
    <property type="entry name" value="NARDILYSIN"/>
    <property type="match status" value="1"/>
</dbReference>
<comment type="cofactor">
    <cofactor evidence="1">
        <name>Zn(2+)</name>
        <dbReference type="ChEBI" id="CHEBI:29105"/>
    </cofactor>
</comment>
<evidence type="ECO:0000259" key="11">
    <source>
        <dbReference type="Pfam" id="PF05193"/>
    </source>
</evidence>
<feature type="domain" description="Peptidase M16 N-terminal" evidence="10">
    <location>
        <begin position="86"/>
        <end position="222"/>
    </location>
</feature>
<evidence type="ECO:0000259" key="10">
    <source>
        <dbReference type="Pfam" id="PF00675"/>
    </source>
</evidence>
<dbReference type="RefSeq" id="WP_222991168.1">
    <property type="nucleotide sequence ID" value="NZ_JAINVV010000008.1"/>
</dbReference>
<proteinExistence type="inferred from homology"/>
<comment type="caution">
    <text evidence="12">The sequence shown here is derived from an EMBL/GenBank/DDBJ whole genome shotgun (WGS) entry which is preliminary data.</text>
</comment>
<evidence type="ECO:0000256" key="2">
    <source>
        <dbReference type="ARBA" id="ARBA00007261"/>
    </source>
</evidence>
<dbReference type="Pfam" id="PF00675">
    <property type="entry name" value="Peptidase_M16"/>
    <property type="match status" value="1"/>
</dbReference>
<keyword evidence="7" id="KW-0482">Metalloprotease</keyword>
<organism evidence="12 13">
    <name type="scientific">Sphingomonas colocasiae</name>
    <dbReference type="NCBI Taxonomy" id="1848973"/>
    <lineage>
        <taxon>Bacteria</taxon>
        <taxon>Pseudomonadati</taxon>
        <taxon>Pseudomonadota</taxon>
        <taxon>Alphaproteobacteria</taxon>
        <taxon>Sphingomonadales</taxon>
        <taxon>Sphingomonadaceae</taxon>
        <taxon>Sphingomonas</taxon>
    </lineage>
</organism>
<evidence type="ECO:0000256" key="5">
    <source>
        <dbReference type="ARBA" id="ARBA00022801"/>
    </source>
</evidence>
<protein>
    <submittedName>
        <fullName evidence="12">Insulinase family protein</fullName>
    </submittedName>
</protein>
<comment type="similarity">
    <text evidence="2 8">Belongs to the peptidase M16 family.</text>
</comment>
<keyword evidence="6" id="KW-0862">Zinc</keyword>
<evidence type="ECO:0000313" key="12">
    <source>
        <dbReference type="EMBL" id="MBY8824075.1"/>
    </source>
</evidence>
<dbReference type="EMBL" id="JAINVV010000008">
    <property type="protein sequence ID" value="MBY8824075.1"/>
    <property type="molecule type" value="Genomic_DNA"/>
</dbReference>
<dbReference type="Proteomes" id="UP000706039">
    <property type="component" value="Unassembled WGS sequence"/>
</dbReference>
<feature type="chain" id="PRO_5046622854" evidence="9">
    <location>
        <begin position="30"/>
        <end position="975"/>
    </location>
</feature>
<dbReference type="Pfam" id="PF05193">
    <property type="entry name" value="Peptidase_M16_C"/>
    <property type="match status" value="2"/>
</dbReference>
<accession>A0ABS7PRW7</accession>
<sequence length="975" mass="104789">MTFQYRRIVRFAVLPLIAGLGFSTATLFAKDAAKRGVVSAVPAVPAPRPTPWLYVNSDVPQEKAWLFGTLDNGLRYAIRRNAVPPGQVSIRVRIDAGSLMENDSELGFAHFLEHLSFRGSKDVPELEAKRIWQRLGATFGSDSNASTTPTETVYKLDLPQATAESVDESLRILAGMMDSPNISDQTVNSERAVVLAEQREQFGAAVKVGDALRAHFFSGQKLATRSPIGTTATLTGATATGLKAFHDRWYRPERAVVVVSGDLDPAVMEAMVRNRFSGWKGDGPAPADPDFGKPDMKAPAAAAVVEPSFPTMIQMAVLRPWEQVEDTISYNEGLMVDAVALRIINRRLETRARAGGSFLQAQVDQEDVSRSADTTTVSLVPIGDDWRAALRDVRAVIAEATTVPPGAADIEREVSEFDLALLGQVENAGAEPGSKQADDLVRAVDIRETVTTPQGALDIFRGAKRLFTPERIRDATKRLFAGAGPRILLITPKTVPNATQLASAALSETVTASTLGANARAVTFDDVPKLGTPGTVVSRSSLTQLPIETVKLSNGVNLILFPNQGEPGKVYVSVRFGNGYKALPAKRETLAWSGPMALVGTGIGDLGLEELDRLTNGRKINMGVSITEDAFVMSAETRAPDLADQLKLLAAKLDKPGWDPAPIVRARAQLLASYEIMGASPGNVLTRDLDALVRGGDPRWTTPDRKEIEALTPESFRALWAPLLATGPIEVQIFGDFKTEDAVNAALATFGAMKPRGPAPIEPGSERTGVPVHVAKPVTRTHSGPPEQAAAVIAWPTGGGLDTVVESRKLEVLAAIFNDRLFDQLRNAAGASYSPTVSSQWPTGMDNGGYMIVLGQLKPEGVDLFFKLSREIAADLAAKPVDADELARTLGPIKQYYARAGTANQFWLRQTAGSSRDPRRIAAMASLARDFLQITPEQIQETAKRYLAPGKDWSMVVLPQAAVPKAAPAKKTAAR</sequence>
<evidence type="ECO:0000256" key="3">
    <source>
        <dbReference type="ARBA" id="ARBA00022670"/>
    </source>
</evidence>
<reference evidence="12 13" key="1">
    <citation type="submission" date="2021-08" db="EMBL/GenBank/DDBJ databases">
        <authorList>
            <person name="Tuo L."/>
        </authorList>
    </citation>
    <scope>NUCLEOTIDE SEQUENCE [LARGE SCALE GENOMIC DNA]</scope>
    <source>
        <strain evidence="12 13">JCM 31229</strain>
    </source>
</reference>
<keyword evidence="9" id="KW-0732">Signal</keyword>
<dbReference type="PROSITE" id="PS00143">
    <property type="entry name" value="INSULINASE"/>
    <property type="match status" value="1"/>
</dbReference>
<gene>
    <name evidence="12" type="ORF">K7G82_17355</name>
</gene>
<evidence type="ECO:0000256" key="6">
    <source>
        <dbReference type="ARBA" id="ARBA00022833"/>
    </source>
</evidence>
<feature type="domain" description="Peptidase M16 C-terminal" evidence="11">
    <location>
        <begin position="238"/>
        <end position="290"/>
    </location>
</feature>
<keyword evidence="4" id="KW-0479">Metal-binding</keyword>
<keyword evidence="3" id="KW-0645">Protease</keyword>